<dbReference type="HOGENOM" id="CLU_503603_0_0_1"/>
<proteinExistence type="predicted"/>
<feature type="compositionally biased region" description="Basic residues" evidence="2">
    <location>
        <begin position="31"/>
        <end position="42"/>
    </location>
</feature>
<name>A0A084R335_STAC4</name>
<dbReference type="InterPro" id="IPR001138">
    <property type="entry name" value="Zn2Cys6_DnaBD"/>
</dbReference>
<dbReference type="CDD" id="cd00067">
    <property type="entry name" value="GAL4"/>
    <property type="match status" value="1"/>
</dbReference>
<evidence type="ECO:0000256" key="1">
    <source>
        <dbReference type="ARBA" id="ARBA00023242"/>
    </source>
</evidence>
<reference evidence="4 5" key="1">
    <citation type="journal article" date="2014" name="BMC Genomics">
        <title>Comparative genome sequencing reveals chemotype-specific gene clusters in the toxigenic black mold Stachybotrys.</title>
        <authorList>
            <person name="Semeiks J."/>
            <person name="Borek D."/>
            <person name="Otwinowski Z."/>
            <person name="Grishin N.V."/>
        </authorList>
    </citation>
    <scope>NUCLEOTIDE SEQUENCE [LARGE SCALE GENOMIC DNA]</scope>
    <source>
        <strain evidence="4 5">IBT 40285</strain>
    </source>
</reference>
<dbReference type="PROSITE" id="PS00463">
    <property type="entry name" value="ZN2_CY6_FUNGAL_1"/>
    <property type="match status" value="1"/>
</dbReference>
<dbReference type="EMBL" id="KL659168">
    <property type="protein sequence ID" value="KFA70620.1"/>
    <property type="molecule type" value="Genomic_DNA"/>
</dbReference>
<feature type="region of interest" description="Disordered" evidence="2">
    <location>
        <begin position="25"/>
        <end position="52"/>
    </location>
</feature>
<dbReference type="InParanoid" id="A0A084R335"/>
<dbReference type="Pfam" id="PF00172">
    <property type="entry name" value="Zn_clus"/>
    <property type="match status" value="1"/>
</dbReference>
<dbReference type="SUPFAM" id="SSF57701">
    <property type="entry name" value="Zn2/Cys6 DNA-binding domain"/>
    <property type="match status" value="1"/>
</dbReference>
<evidence type="ECO:0000313" key="5">
    <source>
        <dbReference type="Proteomes" id="UP000028524"/>
    </source>
</evidence>
<dbReference type="Proteomes" id="UP000028524">
    <property type="component" value="Unassembled WGS sequence"/>
</dbReference>
<dbReference type="OMA" id="ENLTECA"/>
<dbReference type="PROSITE" id="PS50048">
    <property type="entry name" value="ZN2_CY6_FUNGAL_2"/>
    <property type="match status" value="1"/>
</dbReference>
<feature type="region of interest" description="Disordered" evidence="2">
    <location>
        <begin position="131"/>
        <end position="237"/>
    </location>
</feature>
<evidence type="ECO:0000256" key="2">
    <source>
        <dbReference type="SAM" id="MobiDB-lite"/>
    </source>
</evidence>
<gene>
    <name evidence="4" type="ORF">S40285_10245</name>
</gene>
<dbReference type="SMART" id="SM00066">
    <property type="entry name" value="GAL4"/>
    <property type="match status" value="1"/>
</dbReference>
<organism evidence="4 5">
    <name type="scientific">Stachybotrys chlorohalonatus (strain IBT 40285)</name>
    <dbReference type="NCBI Taxonomy" id="1283841"/>
    <lineage>
        <taxon>Eukaryota</taxon>
        <taxon>Fungi</taxon>
        <taxon>Dikarya</taxon>
        <taxon>Ascomycota</taxon>
        <taxon>Pezizomycotina</taxon>
        <taxon>Sordariomycetes</taxon>
        <taxon>Hypocreomycetidae</taxon>
        <taxon>Hypocreales</taxon>
        <taxon>Stachybotryaceae</taxon>
        <taxon>Stachybotrys</taxon>
    </lineage>
</organism>
<dbReference type="GO" id="GO:0008270">
    <property type="term" value="F:zinc ion binding"/>
    <property type="evidence" value="ECO:0007669"/>
    <property type="project" value="InterPro"/>
</dbReference>
<evidence type="ECO:0000259" key="3">
    <source>
        <dbReference type="PROSITE" id="PS50048"/>
    </source>
</evidence>
<dbReference type="InterPro" id="IPR036864">
    <property type="entry name" value="Zn2-C6_fun-type_DNA-bd_sf"/>
</dbReference>
<dbReference type="STRING" id="1283841.A0A084R335"/>
<dbReference type="GO" id="GO:0000981">
    <property type="term" value="F:DNA-binding transcription factor activity, RNA polymerase II-specific"/>
    <property type="evidence" value="ECO:0007669"/>
    <property type="project" value="InterPro"/>
</dbReference>
<dbReference type="OrthoDB" id="4356994at2759"/>
<accession>A0A084R335</accession>
<dbReference type="AlphaFoldDB" id="A0A084R335"/>
<dbReference type="Gene3D" id="4.10.240.10">
    <property type="entry name" value="Zn(2)-C6 fungal-type DNA-binding domain"/>
    <property type="match status" value="1"/>
</dbReference>
<feature type="compositionally biased region" description="Polar residues" evidence="2">
    <location>
        <begin position="167"/>
        <end position="181"/>
    </location>
</feature>
<feature type="domain" description="Zn(2)-C6 fungal-type" evidence="3">
    <location>
        <begin position="99"/>
        <end position="129"/>
    </location>
</feature>
<sequence>MSAHLNLHTKSRFVIDQRRLKTLRFPNSSKSRPRFSHTHTSRNRLPSGLPNLSRNMFITLKPSKKSGTKEGRGRMEQVALSSASLNSRRSHFGAGRKEACVACRSRKLRCTGGEDACDRCAGQNIQCVASAPGQRRNRRRIATQSLAITPPISPAENIRPEDESHVGATQSSPEDLRTQQPACDRTPESPVNHRQEPTKHSVPTPLEGPAPDSSLSSRSVVPKDAPERGLQTSCSTSACRTSRQPVFSSSLDPNLFDPFPLEVSPCPEEASTAPDVTLSTTSPKRPENACTCVQDCFDIIQKLDDDEFQLPSLAFDHVLKLQKYLIFQCCKLLDCPACVDNLGASTVTLVICERVANMFECLCKRIEPGGVAAATLLGLEKDPECCVHATASKMNFTSILEGPCNPEMFSPEFRAEYSLEEQLHMIRALAKVQAKTFNQFLARLGQLKQSQRSQARLARFRSLKERSEEAAVSIDEFFARGLCMMENSPSTSFITDILGIWPSSRLLSDDFTASGYTMLAIDRSNGDAMAVKEVTEQNIAI</sequence>
<keyword evidence="5" id="KW-1185">Reference proteome</keyword>
<evidence type="ECO:0000313" key="4">
    <source>
        <dbReference type="EMBL" id="KFA70620.1"/>
    </source>
</evidence>
<feature type="compositionally biased region" description="Basic and acidic residues" evidence="2">
    <location>
        <begin position="185"/>
        <end position="199"/>
    </location>
</feature>
<keyword evidence="1" id="KW-0539">Nucleus</keyword>
<protein>
    <recommendedName>
        <fullName evidence="3">Zn(2)-C6 fungal-type domain-containing protein</fullName>
    </recommendedName>
</protein>